<evidence type="ECO:0000256" key="1">
    <source>
        <dbReference type="SAM" id="MobiDB-lite"/>
    </source>
</evidence>
<comment type="caution">
    <text evidence="2">The sequence shown here is derived from an EMBL/GenBank/DDBJ whole genome shotgun (WGS) entry which is preliminary data.</text>
</comment>
<proteinExistence type="predicted"/>
<sequence length="129" mass="14055">MLISTAPGDSGSTDEQLKVTRLEVFLLQSGADDFAALSSPLGPSKEFQEQLRFKGVIPIVGHSRPIPCPSLPAVLLLPAVKVYMGFICQKRERAGRAQRFPKRQNGTSISTDTLRSEQQLPCEVSGVQM</sequence>
<feature type="region of interest" description="Disordered" evidence="1">
    <location>
        <begin position="94"/>
        <end position="116"/>
    </location>
</feature>
<feature type="compositionally biased region" description="Polar residues" evidence="1">
    <location>
        <begin position="104"/>
        <end position="116"/>
    </location>
</feature>
<name>A0A6A4S8G1_SCOMX</name>
<evidence type="ECO:0000313" key="2">
    <source>
        <dbReference type="EMBL" id="KAF0027381.1"/>
    </source>
</evidence>
<protein>
    <submittedName>
        <fullName evidence="2">Uncharacterized protein</fullName>
    </submittedName>
</protein>
<gene>
    <name evidence="2" type="ORF">F2P81_020122</name>
</gene>
<dbReference type="AlphaFoldDB" id="A0A6A4S8G1"/>
<accession>A0A6A4S8G1</accession>
<dbReference type="Proteomes" id="UP000438429">
    <property type="component" value="Unassembled WGS sequence"/>
</dbReference>
<organism evidence="2 3">
    <name type="scientific">Scophthalmus maximus</name>
    <name type="common">Turbot</name>
    <name type="synonym">Psetta maxima</name>
    <dbReference type="NCBI Taxonomy" id="52904"/>
    <lineage>
        <taxon>Eukaryota</taxon>
        <taxon>Metazoa</taxon>
        <taxon>Chordata</taxon>
        <taxon>Craniata</taxon>
        <taxon>Vertebrata</taxon>
        <taxon>Euteleostomi</taxon>
        <taxon>Actinopterygii</taxon>
        <taxon>Neopterygii</taxon>
        <taxon>Teleostei</taxon>
        <taxon>Neoteleostei</taxon>
        <taxon>Acanthomorphata</taxon>
        <taxon>Carangaria</taxon>
        <taxon>Pleuronectiformes</taxon>
        <taxon>Pleuronectoidei</taxon>
        <taxon>Scophthalmidae</taxon>
        <taxon>Scophthalmus</taxon>
    </lineage>
</organism>
<evidence type="ECO:0000313" key="3">
    <source>
        <dbReference type="Proteomes" id="UP000438429"/>
    </source>
</evidence>
<reference evidence="2 3" key="1">
    <citation type="submission" date="2019-06" db="EMBL/GenBank/DDBJ databases">
        <title>Draft genomes of female and male turbot (Scophthalmus maximus).</title>
        <authorList>
            <person name="Xu H."/>
            <person name="Xu X.-W."/>
            <person name="Shao C."/>
            <person name="Chen S."/>
        </authorList>
    </citation>
    <scope>NUCLEOTIDE SEQUENCE [LARGE SCALE GENOMIC DNA]</scope>
    <source>
        <strain evidence="2">Ysfricsl-2016a</strain>
        <tissue evidence="2">Blood</tissue>
    </source>
</reference>
<dbReference type="EMBL" id="VEVO01000018">
    <property type="protein sequence ID" value="KAF0027381.1"/>
    <property type="molecule type" value="Genomic_DNA"/>
</dbReference>